<feature type="region of interest" description="Disordered" evidence="1">
    <location>
        <begin position="32"/>
        <end position="55"/>
    </location>
</feature>
<dbReference type="AlphaFoldDB" id="A0A402D0L6"/>
<accession>A0A402D0L6</accession>
<sequence length="451" mass="46613">MSPFSKTPRQSTILGAALGVGALILTGCGGGGGGSDSGSNPNGPTPAKQIQQGQSDINSIVRNSSSSNTQTVLQDAVTNFNLARKSLPSNNDAQAGFAISQAALAAIQFSKTLGVTSFALKANAAGPQSRLTRMAQASNALAIWNFPAFLSGSDKLPLPTASDLIPHVMVPHDSLTPVQIQASLVSLDTSLAAAESALSGPLANPSYVYIIADPSHTDSSTATVKVGNAELRTLAALIAVLRSVTNVTTAYSADEGTFNFGADVHTLSPFTLNSTVSPTTFLPGGTFAKLNTDGKTRMATVKTELQATITDAVTAVQSIKTRDNTGYLLNPGTLVTTQQLTNFQTQAQSYQPYLTGVQSVTLNTTNNGVITLKINLNAWFTNPPADLKAFLPTMKVTQSSGGNATLVTTPLPDHTFGGLLPAGVPSNTFNGTIFVTPGETADKLDGDLLSL</sequence>
<evidence type="ECO:0000256" key="1">
    <source>
        <dbReference type="SAM" id="MobiDB-lite"/>
    </source>
</evidence>
<protein>
    <submittedName>
        <fullName evidence="2">Uncharacterized protein</fullName>
    </submittedName>
</protein>
<dbReference type="Proteomes" id="UP000287394">
    <property type="component" value="Chromosome"/>
</dbReference>
<evidence type="ECO:0000313" key="3">
    <source>
        <dbReference type="Proteomes" id="UP000287394"/>
    </source>
</evidence>
<dbReference type="KEGG" id="ccot:CCAX7_56620"/>
<reference evidence="2 3" key="1">
    <citation type="journal article" date="2019" name="Int. J. Syst. Evol. Microbiol.">
        <title>Capsulimonas corticalis gen. nov., sp. nov., an aerobic capsulated bacterium, of a novel bacterial order, Capsulimonadales ord. nov., of the class Armatimonadia of the phylum Armatimonadetes.</title>
        <authorList>
            <person name="Li J."/>
            <person name="Kudo C."/>
            <person name="Tonouchi A."/>
        </authorList>
    </citation>
    <scope>NUCLEOTIDE SEQUENCE [LARGE SCALE GENOMIC DNA]</scope>
    <source>
        <strain evidence="2 3">AX-7</strain>
    </source>
</reference>
<dbReference type="RefSeq" id="WP_119323058.1">
    <property type="nucleotide sequence ID" value="NZ_AP025739.1"/>
</dbReference>
<name>A0A402D0L6_9BACT</name>
<organism evidence="2 3">
    <name type="scientific">Capsulimonas corticalis</name>
    <dbReference type="NCBI Taxonomy" id="2219043"/>
    <lineage>
        <taxon>Bacteria</taxon>
        <taxon>Bacillati</taxon>
        <taxon>Armatimonadota</taxon>
        <taxon>Armatimonadia</taxon>
        <taxon>Capsulimonadales</taxon>
        <taxon>Capsulimonadaceae</taxon>
        <taxon>Capsulimonas</taxon>
    </lineage>
</organism>
<keyword evidence="3" id="KW-1185">Reference proteome</keyword>
<dbReference type="EMBL" id="AP025739">
    <property type="protein sequence ID" value="BDI33611.1"/>
    <property type="molecule type" value="Genomic_DNA"/>
</dbReference>
<evidence type="ECO:0000313" key="2">
    <source>
        <dbReference type="EMBL" id="BDI33611.1"/>
    </source>
</evidence>
<gene>
    <name evidence="2" type="ORF">CCAX7_56620</name>
</gene>
<proteinExistence type="predicted"/>
<dbReference type="PROSITE" id="PS51257">
    <property type="entry name" value="PROKAR_LIPOPROTEIN"/>
    <property type="match status" value="1"/>
</dbReference>